<organism evidence="2 3">
    <name type="scientific">Wickerhamomyces anomalus (strain ATCC 58044 / CBS 1984 / NCYC 433 / NRRL Y-366-8)</name>
    <name type="common">Yeast</name>
    <name type="synonym">Hansenula anomala</name>
    <dbReference type="NCBI Taxonomy" id="683960"/>
    <lineage>
        <taxon>Eukaryota</taxon>
        <taxon>Fungi</taxon>
        <taxon>Dikarya</taxon>
        <taxon>Ascomycota</taxon>
        <taxon>Saccharomycotina</taxon>
        <taxon>Saccharomycetes</taxon>
        <taxon>Phaffomycetales</taxon>
        <taxon>Wickerhamomycetaceae</taxon>
        <taxon>Wickerhamomyces</taxon>
    </lineage>
</organism>
<dbReference type="AlphaFoldDB" id="A0A1E3P1H8"/>
<dbReference type="EMBL" id="KV454211">
    <property type="protein sequence ID" value="ODQ59193.1"/>
    <property type="molecule type" value="Genomic_DNA"/>
</dbReference>
<keyword evidence="1" id="KW-0732">Signal</keyword>
<name>A0A1E3P1H8_WICAA</name>
<reference evidence="2 3" key="1">
    <citation type="journal article" date="2016" name="Proc. Natl. Acad. Sci. U.S.A.">
        <title>Comparative genomics of biotechnologically important yeasts.</title>
        <authorList>
            <person name="Riley R."/>
            <person name="Haridas S."/>
            <person name="Wolfe K.H."/>
            <person name="Lopes M.R."/>
            <person name="Hittinger C.T."/>
            <person name="Goeker M."/>
            <person name="Salamov A.A."/>
            <person name="Wisecaver J.H."/>
            <person name="Long T.M."/>
            <person name="Calvey C.H."/>
            <person name="Aerts A.L."/>
            <person name="Barry K.W."/>
            <person name="Choi C."/>
            <person name="Clum A."/>
            <person name="Coughlan A.Y."/>
            <person name="Deshpande S."/>
            <person name="Douglass A.P."/>
            <person name="Hanson S.J."/>
            <person name="Klenk H.-P."/>
            <person name="LaButti K.M."/>
            <person name="Lapidus A."/>
            <person name="Lindquist E.A."/>
            <person name="Lipzen A.M."/>
            <person name="Meier-Kolthoff J.P."/>
            <person name="Ohm R.A."/>
            <person name="Otillar R.P."/>
            <person name="Pangilinan J.L."/>
            <person name="Peng Y."/>
            <person name="Rokas A."/>
            <person name="Rosa C.A."/>
            <person name="Scheuner C."/>
            <person name="Sibirny A.A."/>
            <person name="Slot J.C."/>
            <person name="Stielow J.B."/>
            <person name="Sun H."/>
            <person name="Kurtzman C.P."/>
            <person name="Blackwell M."/>
            <person name="Grigoriev I.V."/>
            <person name="Jeffries T.W."/>
        </authorList>
    </citation>
    <scope>NUCLEOTIDE SEQUENCE [LARGE SCALE GENOMIC DNA]</scope>
    <source>
        <strain evidence="3">ATCC 58044 / CBS 1984 / NCYC 433 / NRRL Y-366-8</strain>
    </source>
</reference>
<evidence type="ECO:0000256" key="1">
    <source>
        <dbReference type="SAM" id="SignalP"/>
    </source>
</evidence>
<protein>
    <recommendedName>
        <fullName evidence="4">EGF-like domain-containing protein</fullName>
    </recommendedName>
</protein>
<sequence>MKFINLVGASMLLLSSFVYASTDGVIVDDEIVWKTEYTSGDSGRIEKRCTSCVGNGGPCVPGKGQCHNPKGCWSKNGGPFVCQCAQGVPSLTETTSPIPCLSTQSSIKIIIDEVVRWGYDIFTRSIYPDFEISSVNASTF</sequence>
<dbReference type="OrthoDB" id="4954692at2759"/>
<feature type="chain" id="PRO_5009133613" description="EGF-like domain-containing protein" evidence="1">
    <location>
        <begin position="21"/>
        <end position="140"/>
    </location>
</feature>
<evidence type="ECO:0000313" key="2">
    <source>
        <dbReference type="EMBL" id="ODQ59193.1"/>
    </source>
</evidence>
<evidence type="ECO:0000313" key="3">
    <source>
        <dbReference type="Proteomes" id="UP000094112"/>
    </source>
</evidence>
<accession>A0A1E3P1H8</accession>
<dbReference type="Proteomes" id="UP000094112">
    <property type="component" value="Unassembled WGS sequence"/>
</dbReference>
<dbReference type="GeneID" id="30201417"/>
<evidence type="ECO:0008006" key="4">
    <source>
        <dbReference type="Google" id="ProtNLM"/>
    </source>
</evidence>
<keyword evidence="3" id="KW-1185">Reference proteome</keyword>
<feature type="signal peptide" evidence="1">
    <location>
        <begin position="1"/>
        <end position="20"/>
    </location>
</feature>
<proteinExistence type="predicted"/>
<gene>
    <name evidence="2" type="ORF">WICANDRAFT_69563</name>
</gene>
<dbReference type="RefSeq" id="XP_019038400.1">
    <property type="nucleotide sequence ID" value="XM_019184171.1"/>
</dbReference>